<dbReference type="Proteomes" id="UP000265520">
    <property type="component" value="Unassembled WGS sequence"/>
</dbReference>
<comment type="caution">
    <text evidence="1">The sequence shown here is derived from an EMBL/GenBank/DDBJ whole genome shotgun (WGS) entry which is preliminary data.</text>
</comment>
<name>A0A392WA25_9FABA</name>
<protein>
    <submittedName>
        <fullName evidence="1">Uncharacterized protein</fullName>
    </submittedName>
</protein>
<reference evidence="1 2" key="1">
    <citation type="journal article" date="2018" name="Front. Plant Sci.">
        <title>Red Clover (Trifolium pratense) and Zigzag Clover (T. medium) - A Picture of Genomic Similarities and Differences.</title>
        <authorList>
            <person name="Dluhosova J."/>
            <person name="Istvanek J."/>
            <person name="Nedelnik J."/>
            <person name="Repkova J."/>
        </authorList>
    </citation>
    <scope>NUCLEOTIDE SEQUENCE [LARGE SCALE GENOMIC DNA]</scope>
    <source>
        <strain evidence="2">cv. 10/8</strain>
        <tissue evidence="1">Leaf</tissue>
    </source>
</reference>
<sequence length="22" mass="2414">MLNSVCLILMKGGGTNLIQDHR</sequence>
<proteinExistence type="predicted"/>
<dbReference type="EMBL" id="LXQA011420343">
    <property type="protein sequence ID" value="MCI96653.1"/>
    <property type="molecule type" value="Genomic_DNA"/>
</dbReference>
<organism evidence="1 2">
    <name type="scientific">Trifolium medium</name>
    <dbReference type="NCBI Taxonomy" id="97028"/>
    <lineage>
        <taxon>Eukaryota</taxon>
        <taxon>Viridiplantae</taxon>
        <taxon>Streptophyta</taxon>
        <taxon>Embryophyta</taxon>
        <taxon>Tracheophyta</taxon>
        <taxon>Spermatophyta</taxon>
        <taxon>Magnoliopsida</taxon>
        <taxon>eudicotyledons</taxon>
        <taxon>Gunneridae</taxon>
        <taxon>Pentapetalae</taxon>
        <taxon>rosids</taxon>
        <taxon>fabids</taxon>
        <taxon>Fabales</taxon>
        <taxon>Fabaceae</taxon>
        <taxon>Papilionoideae</taxon>
        <taxon>50 kb inversion clade</taxon>
        <taxon>NPAAA clade</taxon>
        <taxon>Hologalegina</taxon>
        <taxon>IRL clade</taxon>
        <taxon>Trifolieae</taxon>
        <taxon>Trifolium</taxon>
    </lineage>
</organism>
<keyword evidence="2" id="KW-1185">Reference proteome</keyword>
<feature type="non-terminal residue" evidence="1">
    <location>
        <position position="22"/>
    </location>
</feature>
<evidence type="ECO:0000313" key="2">
    <source>
        <dbReference type="Proteomes" id="UP000265520"/>
    </source>
</evidence>
<evidence type="ECO:0000313" key="1">
    <source>
        <dbReference type="EMBL" id="MCI96653.1"/>
    </source>
</evidence>
<dbReference type="AlphaFoldDB" id="A0A392WA25"/>
<accession>A0A392WA25</accession>